<dbReference type="PANTHER" id="PTHR43767:SF1">
    <property type="entry name" value="NONRIBOSOMAL PEPTIDE SYNTHASE PES1 (EUROFUNG)-RELATED"/>
    <property type="match status" value="1"/>
</dbReference>
<dbReference type="SUPFAM" id="SSF47336">
    <property type="entry name" value="ACP-like"/>
    <property type="match status" value="1"/>
</dbReference>
<dbReference type="Pfam" id="PF13193">
    <property type="entry name" value="AMP-binding_C"/>
    <property type="match status" value="1"/>
</dbReference>
<comment type="caution">
    <text evidence="4">The sequence shown here is derived from an EMBL/GenBank/DDBJ whole genome shotgun (WGS) entry which is preliminary data.</text>
</comment>
<protein>
    <submittedName>
        <fullName evidence="4">AMP-binding protein</fullName>
    </submittedName>
</protein>
<organism evidence="4 5">
    <name type="scientific">Ramlibacter pallidus</name>
    <dbReference type="NCBI Taxonomy" id="2780087"/>
    <lineage>
        <taxon>Bacteria</taxon>
        <taxon>Pseudomonadati</taxon>
        <taxon>Pseudomonadota</taxon>
        <taxon>Betaproteobacteria</taxon>
        <taxon>Burkholderiales</taxon>
        <taxon>Comamonadaceae</taxon>
        <taxon>Ramlibacter</taxon>
    </lineage>
</organism>
<dbReference type="InterPro" id="IPR000873">
    <property type="entry name" value="AMP-dep_synth/lig_dom"/>
</dbReference>
<dbReference type="Pfam" id="PF00501">
    <property type="entry name" value="AMP-binding"/>
    <property type="match status" value="1"/>
</dbReference>
<keyword evidence="5" id="KW-1185">Reference proteome</keyword>
<feature type="domain" description="AMP-dependent synthetase/ligase" evidence="2">
    <location>
        <begin position="105"/>
        <end position="250"/>
    </location>
</feature>
<evidence type="ECO:0000259" key="2">
    <source>
        <dbReference type="Pfam" id="PF00501"/>
    </source>
</evidence>
<name>A0ABR9RZL8_9BURK</name>
<dbReference type="Gene3D" id="3.40.50.12780">
    <property type="entry name" value="N-terminal domain of ligase-like"/>
    <property type="match status" value="1"/>
</dbReference>
<evidence type="ECO:0000256" key="1">
    <source>
        <dbReference type="SAM" id="MobiDB-lite"/>
    </source>
</evidence>
<feature type="region of interest" description="Disordered" evidence="1">
    <location>
        <begin position="381"/>
        <end position="400"/>
    </location>
</feature>
<dbReference type="InterPro" id="IPR006162">
    <property type="entry name" value="Ppantetheine_attach_site"/>
</dbReference>
<proteinExistence type="predicted"/>
<dbReference type="RefSeq" id="WP_193675280.1">
    <property type="nucleotide sequence ID" value="NZ_JADDIV010000001.1"/>
</dbReference>
<dbReference type="InterPro" id="IPR045851">
    <property type="entry name" value="AMP-bd_C_sf"/>
</dbReference>
<dbReference type="SUPFAM" id="SSF56801">
    <property type="entry name" value="Acetyl-CoA synthetase-like"/>
    <property type="match status" value="1"/>
</dbReference>
<dbReference type="EMBL" id="JADDIV010000001">
    <property type="protein sequence ID" value="MBE7366673.1"/>
    <property type="molecule type" value="Genomic_DNA"/>
</dbReference>
<accession>A0ABR9RZL8</accession>
<evidence type="ECO:0000259" key="3">
    <source>
        <dbReference type="Pfam" id="PF13193"/>
    </source>
</evidence>
<dbReference type="PROSITE" id="PS00012">
    <property type="entry name" value="PHOSPHOPANTETHEINE"/>
    <property type="match status" value="1"/>
</dbReference>
<evidence type="ECO:0000313" key="4">
    <source>
        <dbReference type="EMBL" id="MBE7366673.1"/>
    </source>
</evidence>
<dbReference type="Gene3D" id="1.10.1200.10">
    <property type="entry name" value="ACP-like"/>
    <property type="match status" value="1"/>
</dbReference>
<dbReference type="InterPro" id="IPR025110">
    <property type="entry name" value="AMP-bd_C"/>
</dbReference>
<evidence type="ECO:0000313" key="5">
    <source>
        <dbReference type="Proteomes" id="UP000806285"/>
    </source>
</evidence>
<sequence length="400" mass="43329">MRAWWLPRGVLRRFVVDLLAAEMARQRRGTPVPPPSQWHDDARLDADLGADSLELMDMAVALAEALHLHESGIEDYLLARRTVDDWVAIAGEGLARFSERLSFRTSGSTGAPKACPHALATLLQETAHLATLLPGRRRVLCAVPSHHIYGFLFTVLLPHDLGLCAEDVFDLRASSPAWLARGAQDGDLVVAHPGWWRAVAQTVPRLPPGVVGVTSTAPCPDDLADLLVAHGLQRLVQVYGSTETGGLATRSAARRPYVPLPHWRFDGGEAVRTLPDGSEARHPLQDAIVPVGDRAFLVGARHDAAVQVGGINVFPSRVREVLLRHPRVQDAAVRLMRPDEGTRLKAFVVPKPGADAGLLPSLHEWVARELAAPERPKAIRMGPALPLTPAGKPADWDADA</sequence>
<dbReference type="InterPro" id="IPR036736">
    <property type="entry name" value="ACP-like_sf"/>
</dbReference>
<dbReference type="Gene3D" id="3.30.300.30">
    <property type="match status" value="1"/>
</dbReference>
<dbReference type="InterPro" id="IPR050237">
    <property type="entry name" value="ATP-dep_AMP-bd_enzyme"/>
</dbReference>
<reference evidence="4 5" key="1">
    <citation type="submission" date="2020-10" db="EMBL/GenBank/DDBJ databases">
        <title>Ramlibacter sp. HM2 16S ribosomal RNA gene Genome sequencing and assembly.</title>
        <authorList>
            <person name="Kang M."/>
        </authorList>
    </citation>
    <scope>NUCLEOTIDE SEQUENCE [LARGE SCALE GENOMIC DNA]</scope>
    <source>
        <strain evidence="4 5">HM2</strain>
    </source>
</reference>
<gene>
    <name evidence="4" type="ORF">IM787_03745</name>
</gene>
<dbReference type="InterPro" id="IPR042099">
    <property type="entry name" value="ANL_N_sf"/>
</dbReference>
<dbReference type="PANTHER" id="PTHR43767">
    <property type="entry name" value="LONG-CHAIN-FATTY-ACID--COA LIGASE"/>
    <property type="match status" value="1"/>
</dbReference>
<dbReference type="Proteomes" id="UP000806285">
    <property type="component" value="Unassembled WGS sequence"/>
</dbReference>
<feature type="domain" description="AMP-binding enzyme C-terminal" evidence="3">
    <location>
        <begin position="320"/>
        <end position="392"/>
    </location>
</feature>